<evidence type="ECO:0000313" key="2">
    <source>
        <dbReference type="Proteomes" id="UP000632766"/>
    </source>
</evidence>
<accession>A0A8J7LC74</accession>
<gene>
    <name evidence="1" type="ORF">I8748_29295</name>
</gene>
<comment type="caution">
    <text evidence="1">The sequence shown here is derived from an EMBL/GenBank/DDBJ whole genome shotgun (WGS) entry which is preliminary data.</text>
</comment>
<dbReference type="AlphaFoldDB" id="A0A8J7LC74"/>
<evidence type="ECO:0000313" key="1">
    <source>
        <dbReference type="EMBL" id="MBH8566206.1"/>
    </source>
</evidence>
<dbReference type="RefSeq" id="WP_198127967.1">
    <property type="nucleotide sequence ID" value="NZ_JAECZC010000086.1"/>
</dbReference>
<organism evidence="1 2">
    <name type="scientific">Amazonocrinis nigriterrae CENA67</name>
    <dbReference type="NCBI Taxonomy" id="2794033"/>
    <lineage>
        <taxon>Bacteria</taxon>
        <taxon>Bacillati</taxon>
        <taxon>Cyanobacteriota</taxon>
        <taxon>Cyanophyceae</taxon>
        <taxon>Nostocales</taxon>
        <taxon>Nostocaceae</taxon>
        <taxon>Amazonocrinis</taxon>
        <taxon>Amazonocrinis nigriterrae</taxon>
    </lineage>
</organism>
<reference evidence="1 2" key="1">
    <citation type="journal article" date="2021" name="Int. J. Syst. Evol. Microbiol.">
        <title>Amazonocrinis nigriterrae gen. nov., sp. nov., Atlanticothrix silvestris gen. nov., sp. nov. and Dendronalium phyllosphericum gen. nov., sp. nov., nostocacean cyanobacteria from Brazilian environments.</title>
        <authorList>
            <person name="Alvarenga D.O."/>
            <person name="Andreote A.P.D."/>
            <person name="Branco L.H.Z."/>
            <person name="Delbaje E."/>
            <person name="Cruz R.B."/>
            <person name="Varani A.M."/>
            <person name="Fiore M.F."/>
        </authorList>
    </citation>
    <scope>NUCLEOTIDE SEQUENCE [LARGE SCALE GENOMIC DNA]</scope>
    <source>
        <strain evidence="1 2">CENA67</strain>
    </source>
</reference>
<sequence length="45" mass="5106">MLFWLIPDECGIQCPIDGLYLKQAIAKLGQYHNKNTSDILAILPF</sequence>
<keyword evidence="2" id="KW-1185">Reference proteome</keyword>
<proteinExistence type="predicted"/>
<dbReference type="Proteomes" id="UP000632766">
    <property type="component" value="Unassembled WGS sequence"/>
</dbReference>
<protein>
    <submittedName>
        <fullName evidence="1">Uncharacterized protein</fullName>
    </submittedName>
</protein>
<dbReference type="EMBL" id="JAECZC010000086">
    <property type="protein sequence ID" value="MBH8566206.1"/>
    <property type="molecule type" value="Genomic_DNA"/>
</dbReference>
<name>A0A8J7LC74_9NOST</name>